<dbReference type="RefSeq" id="WP_153758733.1">
    <property type="nucleotide sequence ID" value="NZ_CP045851.1"/>
</dbReference>
<dbReference type="KEGG" id="atq:GH723_05615"/>
<dbReference type="Gene3D" id="3.20.20.210">
    <property type="match status" value="1"/>
</dbReference>
<reference evidence="1 2" key="1">
    <citation type="submission" date="2019-11" db="EMBL/GenBank/DDBJ databases">
        <authorList>
            <person name="He Y."/>
        </authorList>
    </citation>
    <scope>NUCLEOTIDE SEQUENCE [LARGE SCALE GENOMIC DNA]</scope>
    <source>
        <strain evidence="1 2">SCSIO 58843</strain>
    </source>
</reference>
<name>A0A5Q2RKN9_9ACTN</name>
<evidence type="ECO:0000313" key="1">
    <source>
        <dbReference type="EMBL" id="QGG94627.1"/>
    </source>
</evidence>
<protein>
    <recommendedName>
        <fullName evidence="3">Methionine synthase</fullName>
    </recommendedName>
</protein>
<evidence type="ECO:0000313" key="2">
    <source>
        <dbReference type="Proteomes" id="UP000334019"/>
    </source>
</evidence>
<keyword evidence="2" id="KW-1185">Reference proteome</keyword>
<dbReference type="EMBL" id="CP045851">
    <property type="protein sequence ID" value="QGG94627.1"/>
    <property type="molecule type" value="Genomic_DNA"/>
</dbReference>
<evidence type="ECO:0008006" key="3">
    <source>
        <dbReference type="Google" id="ProtNLM"/>
    </source>
</evidence>
<accession>A0A5Q2RKN9</accession>
<gene>
    <name evidence="1" type="ORF">GH723_05615</name>
</gene>
<dbReference type="AlphaFoldDB" id="A0A5Q2RKN9"/>
<sequence length="342" mass="35201">MGNEAAQARVIGFVPGVDTSIGSLPHRDAAAAVDLVLSRQTRLPAAPSLPQRSPLEGMVAQAAWGIPGVDVAADGSLDLHLDQLDPEAEPGDDALAGEPFHTLRLFLDAVAGREGPIKLQLTGPVTLGLALHAAGADADRAFAVAGRAVRSRAAALLDLTRSAAPGCEPVVFLDEPGLTGLLHPDLPIDREAAIDLTSSALAVLERGAITGLHVCGPTDWKLVIQSGPQILSAPLGLGLADAADTLGRYLDDGGWIAWGAVPTDEPIGSSPGRLWRQLSAAWCELVQGGCDPVLLRTHALVTPACGLANHGTSQAERVLGLTRQVAARLHDQAIGVRLAVGA</sequence>
<organism evidence="1 2">
    <name type="scientific">Actinomarinicola tropica</name>
    <dbReference type="NCBI Taxonomy" id="2789776"/>
    <lineage>
        <taxon>Bacteria</taxon>
        <taxon>Bacillati</taxon>
        <taxon>Actinomycetota</taxon>
        <taxon>Acidimicrobiia</taxon>
        <taxon>Acidimicrobiales</taxon>
        <taxon>Iamiaceae</taxon>
        <taxon>Actinomarinicola</taxon>
    </lineage>
</organism>
<dbReference type="Proteomes" id="UP000334019">
    <property type="component" value="Chromosome"/>
</dbReference>
<proteinExistence type="predicted"/>
<dbReference type="SUPFAM" id="SSF51726">
    <property type="entry name" value="UROD/MetE-like"/>
    <property type="match status" value="1"/>
</dbReference>
<dbReference type="InterPro" id="IPR038071">
    <property type="entry name" value="UROD/MetE-like_sf"/>
</dbReference>